<sequence>MRSRDGTAAIEFAILAIPYFLIVFAIIETFVAYSAEQLLTNATNNLARQIRTGEITYKLGRDTDKDKTEFRQLLCNDIAVMITCSKTEAANESDLYVDVQTYTDYNDVPTSIPRVSAADYADIDPTKFKYSPGGPKTVNMVRAFYRWHVMTDLVRPYITNIRPADGSSVFLIVATTTFKNEDYP</sequence>
<dbReference type="RefSeq" id="WP_245224144.1">
    <property type="nucleotide sequence ID" value="NZ_JAGGJU010000008.1"/>
</dbReference>
<dbReference type="InterPro" id="IPR012495">
    <property type="entry name" value="TadE-like_dom"/>
</dbReference>
<gene>
    <name evidence="3" type="ORF">J2Z17_003194</name>
</gene>
<evidence type="ECO:0000259" key="2">
    <source>
        <dbReference type="Pfam" id="PF07811"/>
    </source>
</evidence>
<keyword evidence="4" id="KW-1185">Reference proteome</keyword>
<dbReference type="EMBL" id="JAGGJU010000008">
    <property type="protein sequence ID" value="MBP1851746.1"/>
    <property type="molecule type" value="Genomic_DNA"/>
</dbReference>
<accession>A0ABS4E1F5</accession>
<evidence type="ECO:0000256" key="1">
    <source>
        <dbReference type="SAM" id="Phobius"/>
    </source>
</evidence>
<name>A0ABS4E1F5_9HYPH</name>
<dbReference type="Proteomes" id="UP000759443">
    <property type="component" value="Unassembled WGS sequence"/>
</dbReference>
<proteinExistence type="predicted"/>
<evidence type="ECO:0000313" key="3">
    <source>
        <dbReference type="EMBL" id="MBP1851746.1"/>
    </source>
</evidence>
<comment type="caution">
    <text evidence="3">The sequence shown here is derived from an EMBL/GenBank/DDBJ whole genome shotgun (WGS) entry which is preliminary data.</text>
</comment>
<evidence type="ECO:0000313" key="4">
    <source>
        <dbReference type="Proteomes" id="UP000759443"/>
    </source>
</evidence>
<dbReference type="Pfam" id="PF07811">
    <property type="entry name" value="TadE"/>
    <property type="match status" value="1"/>
</dbReference>
<keyword evidence="1" id="KW-0812">Transmembrane</keyword>
<feature type="transmembrane region" description="Helical" evidence="1">
    <location>
        <begin position="12"/>
        <end position="33"/>
    </location>
</feature>
<organism evidence="3 4">
    <name type="scientific">Rhizobium halophytocola</name>
    <dbReference type="NCBI Taxonomy" id="735519"/>
    <lineage>
        <taxon>Bacteria</taxon>
        <taxon>Pseudomonadati</taxon>
        <taxon>Pseudomonadota</taxon>
        <taxon>Alphaproteobacteria</taxon>
        <taxon>Hyphomicrobiales</taxon>
        <taxon>Rhizobiaceae</taxon>
        <taxon>Rhizobium/Agrobacterium group</taxon>
        <taxon>Rhizobium</taxon>
    </lineage>
</organism>
<feature type="domain" description="TadE-like" evidence="2">
    <location>
        <begin position="6"/>
        <end position="48"/>
    </location>
</feature>
<protein>
    <submittedName>
        <fullName evidence="3">Flp pilus assembly protein TadG</fullName>
    </submittedName>
</protein>
<keyword evidence="1" id="KW-1133">Transmembrane helix</keyword>
<reference evidence="3 4" key="1">
    <citation type="submission" date="2021-03" db="EMBL/GenBank/DDBJ databases">
        <title>Genomic Encyclopedia of Type Strains, Phase IV (KMG-IV): sequencing the most valuable type-strain genomes for metagenomic binning, comparative biology and taxonomic classification.</title>
        <authorList>
            <person name="Goeker M."/>
        </authorList>
    </citation>
    <scope>NUCLEOTIDE SEQUENCE [LARGE SCALE GENOMIC DNA]</scope>
    <source>
        <strain evidence="3 4">DSM 21600</strain>
    </source>
</reference>
<keyword evidence="1" id="KW-0472">Membrane</keyword>